<dbReference type="NCBIfam" id="NF003300">
    <property type="entry name" value="PRK04296.1-5"/>
    <property type="match status" value="1"/>
</dbReference>
<evidence type="ECO:0000256" key="5">
    <source>
        <dbReference type="ARBA" id="ARBA00022741"/>
    </source>
</evidence>
<comment type="subcellular location">
    <subcellularLocation>
        <location evidence="8">Cytoplasm</location>
    </subcellularLocation>
</comment>
<dbReference type="PIRSF" id="PIRSF035805">
    <property type="entry name" value="TK_cell"/>
    <property type="match status" value="1"/>
</dbReference>
<evidence type="ECO:0000256" key="9">
    <source>
        <dbReference type="PIRSR" id="PIRSR035805-1"/>
    </source>
</evidence>
<keyword evidence="3 8" id="KW-0237">DNA synthesis</keyword>
<feature type="active site" description="Proton acceptor" evidence="8 9">
    <location>
        <position position="86"/>
    </location>
</feature>
<keyword evidence="6 8" id="KW-0418">Kinase</keyword>
<keyword evidence="8" id="KW-0862">Zinc</keyword>
<comment type="similarity">
    <text evidence="1 8 12">Belongs to the thymidine kinase family.</text>
</comment>
<dbReference type="Pfam" id="PF00265">
    <property type="entry name" value="TK"/>
    <property type="match status" value="1"/>
</dbReference>
<dbReference type="STRING" id="119224.AKK44_00485"/>
<evidence type="ECO:0000313" key="13">
    <source>
        <dbReference type="EMBL" id="KPJ23135.1"/>
    </source>
</evidence>
<dbReference type="GO" id="GO:0008270">
    <property type="term" value="F:zinc ion binding"/>
    <property type="evidence" value="ECO:0007669"/>
    <property type="project" value="UniProtKB-UniRule"/>
</dbReference>
<evidence type="ECO:0000256" key="12">
    <source>
        <dbReference type="RuleBase" id="RU004165"/>
    </source>
</evidence>
<evidence type="ECO:0000256" key="2">
    <source>
        <dbReference type="ARBA" id="ARBA00012118"/>
    </source>
</evidence>
<feature type="binding site" evidence="8">
    <location>
        <position position="143"/>
    </location>
    <ligand>
        <name>Zn(2+)</name>
        <dbReference type="ChEBI" id="CHEBI:29105"/>
    </ligand>
</feature>
<keyword evidence="5 8" id="KW-0547">Nucleotide-binding</keyword>
<evidence type="ECO:0000256" key="8">
    <source>
        <dbReference type="HAMAP-Rule" id="MF_00124"/>
    </source>
</evidence>
<feature type="binding site" evidence="8">
    <location>
        <begin position="85"/>
        <end position="88"/>
    </location>
    <ligand>
        <name>ATP</name>
        <dbReference type="ChEBI" id="CHEBI:30616"/>
    </ligand>
</feature>
<dbReference type="InterPro" id="IPR020633">
    <property type="entry name" value="Thymidine_kinase_CS"/>
</dbReference>
<dbReference type="NCBIfam" id="NF003299">
    <property type="entry name" value="PRK04296.1-4"/>
    <property type="match status" value="1"/>
</dbReference>
<dbReference type="Gene3D" id="3.40.50.300">
    <property type="entry name" value="P-loop containing nucleotide triphosphate hydrolases"/>
    <property type="match status" value="1"/>
</dbReference>
<dbReference type="InterPro" id="IPR027417">
    <property type="entry name" value="P-loop_NTPase"/>
</dbReference>
<dbReference type="InterPro" id="IPR001267">
    <property type="entry name" value="Thymidine_kinase"/>
</dbReference>
<comment type="subunit">
    <text evidence="8">Homotetramer.</text>
</comment>
<dbReference type="EMBL" id="LHQM01000003">
    <property type="protein sequence ID" value="KPJ23135.1"/>
    <property type="molecule type" value="Genomic_DNA"/>
</dbReference>
<dbReference type="GO" id="GO:0004797">
    <property type="term" value="F:thymidine kinase activity"/>
    <property type="evidence" value="ECO:0007669"/>
    <property type="project" value="UniProtKB-UniRule"/>
</dbReference>
<keyword evidence="4 8" id="KW-0808">Transferase</keyword>
<gene>
    <name evidence="8" type="primary">tdk</name>
    <name evidence="13" type="ORF">AKK44_00485</name>
</gene>
<feature type="binding site" evidence="8">
    <location>
        <begin position="9"/>
        <end position="16"/>
    </location>
    <ligand>
        <name>ATP</name>
        <dbReference type="ChEBI" id="CHEBI:30616"/>
    </ligand>
</feature>
<comment type="caution">
    <text evidence="13">The sequence shown here is derived from an EMBL/GenBank/DDBJ whole genome shotgun (WGS) entry which is preliminary data.</text>
</comment>
<evidence type="ECO:0000256" key="4">
    <source>
        <dbReference type="ARBA" id="ARBA00022679"/>
    </source>
</evidence>
<dbReference type="EC" id="2.7.1.21" evidence="2 8"/>
<keyword evidence="8" id="KW-0479">Metal-binding</keyword>
<dbReference type="Proteomes" id="UP000049578">
    <property type="component" value="Unassembled WGS sequence"/>
</dbReference>
<feature type="binding site" evidence="10">
    <location>
        <position position="176"/>
    </location>
    <ligand>
        <name>substrate</name>
    </ligand>
</feature>
<dbReference type="PANTHER" id="PTHR11441:SF0">
    <property type="entry name" value="THYMIDINE KINASE, CYTOSOLIC"/>
    <property type="match status" value="1"/>
</dbReference>
<dbReference type="AlphaFoldDB" id="A0A0P6S3E9"/>
<sequence length="211" mass="24035">MAQLYYKYGTMNSGKTIEILKVAYNYEEQGKPVVIMTSALDTRDGFGVVSSRIGMRREAVPVTHDMDIFDYVAQINPLPYCVLIDESQFLSKQNVYELARVVDELEVPVMAFGLKNDFQNELFEGSKYLLLLADKIEEIKTICQYCSKKATMVLRTDNGKPVYEGAQIQIGGNETYISVCRKHYFHPPALTSMQGTSLKIEEEKHTNNEYL</sequence>
<accession>A0A0P6S3E9</accession>
<feature type="binding site" evidence="8">
    <location>
        <position position="183"/>
    </location>
    <ligand>
        <name>Zn(2+)</name>
        <dbReference type="ChEBI" id="CHEBI:29105"/>
    </ligand>
</feature>
<dbReference type="GO" id="GO:0005524">
    <property type="term" value="F:ATP binding"/>
    <property type="evidence" value="ECO:0007669"/>
    <property type="project" value="UniProtKB-UniRule"/>
</dbReference>
<dbReference type="HAMAP" id="MF_00124">
    <property type="entry name" value="Thymidine_kinase"/>
    <property type="match status" value="1"/>
</dbReference>
<dbReference type="SUPFAM" id="SSF52540">
    <property type="entry name" value="P-loop containing nucleoside triphosphate hydrolases"/>
    <property type="match status" value="1"/>
</dbReference>
<feature type="binding site" evidence="10">
    <location>
        <begin position="168"/>
        <end position="171"/>
    </location>
    <ligand>
        <name>substrate</name>
    </ligand>
</feature>
<name>A0A0P6S3E9_9STRE</name>
<dbReference type="GO" id="GO:0046104">
    <property type="term" value="P:thymidine metabolic process"/>
    <property type="evidence" value="ECO:0007669"/>
    <property type="project" value="TreeGrafter"/>
</dbReference>
<keyword evidence="14" id="KW-1185">Reference proteome</keyword>
<dbReference type="GO" id="GO:0005829">
    <property type="term" value="C:cytosol"/>
    <property type="evidence" value="ECO:0007669"/>
    <property type="project" value="TreeGrafter"/>
</dbReference>
<evidence type="ECO:0000256" key="1">
    <source>
        <dbReference type="ARBA" id="ARBA00007587"/>
    </source>
</evidence>
<evidence type="ECO:0000256" key="7">
    <source>
        <dbReference type="ARBA" id="ARBA00022840"/>
    </source>
</evidence>
<evidence type="ECO:0000313" key="14">
    <source>
        <dbReference type="Proteomes" id="UP000049578"/>
    </source>
</evidence>
<dbReference type="RefSeq" id="WP_037594183.1">
    <property type="nucleotide sequence ID" value="NZ_LHQM01000003.1"/>
</dbReference>
<evidence type="ECO:0000256" key="10">
    <source>
        <dbReference type="PIRSR" id="PIRSR035805-2"/>
    </source>
</evidence>
<reference evidence="13 14" key="1">
    <citation type="submission" date="2015-08" db="EMBL/GenBank/DDBJ databases">
        <title>Genome sequence of Streptococcus phocae subsp. phocae ATCC 51973T isolated from liver specimen obtained from seal.</title>
        <authorList>
            <person name="Avendano-Herrera R."/>
        </authorList>
    </citation>
    <scope>NUCLEOTIDE SEQUENCE [LARGE SCALE GENOMIC DNA]</scope>
    <source>
        <strain evidence="13 14">ATCC 51973</strain>
    </source>
</reference>
<comment type="catalytic activity">
    <reaction evidence="8 11">
        <text>thymidine + ATP = dTMP + ADP + H(+)</text>
        <dbReference type="Rhea" id="RHEA:19129"/>
        <dbReference type="ChEBI" id="CHEBI:15378"/>
        <dbReference type="ChEBI" id="CHEBI:17748"/>
        <dbReference type="ChEBI" id="CHEBI:30616"/>
        <dbReference type="ChEBI" id="CHEBI:63528"/>
        <dbReference type="ChEBI" id="CHEBI:456216"/>
        <dbReference type="EC" id="2.7.1.21"/>
    </reaction>
</comment>
<organism evidence="13 14">
    <name type="scientific">Streptococcus phocae</name>
    <dbReference type="NCBI Taxonomy" id="119224"/>
    <lineage>
        <taxon>Bacteria</taxon>
        <taxon>Bacillati</taxon>
        <taxon>Bacillota</taxon>
        <taxon>Bacilli</taxon>
        <taxon>Lactobacillales</taxon>
        <taxon>Streptococcaceae</taxon>
        <taxon>Streptococcus</taxon>
    </lineage>
</organism>
<dbReference type="Gene3D" id="3.30.60.20">
    <property type="match status" value="1"/>
</dbReference>
<evidence type="ECO:0000256" key="3">
    <source>
        <dbReference type="ARBA" id="ARBA00022634"/>
    </source>
</evidence>
<proteinExistence type="inferred from homology"/>
<evidence type="ECO:0000256" key="11">
    <source>
        <dbReference type="RuleBase" id="RU000544"/>
    </source>
</evidence>
<dbReference type="GO" id="GO:0071897">
    <property type="term" value="P:DNA biosynthetic process"/>
    <property type="evidence" value="ECO:0007669"/>
    <property type="project" value="UniProtKB-KW"/>
</dbReference>
<evidence type="ECO:0000256" key="6">
    <source>
        <dbReference type="ARBA" id="ARBA00022777"/>
    </source>
</evidence>
<feature type="binding site" evidence="8">
    <location>
        <position position="180"/>
    </location>
    <ligand>
        <name>Zn(2+)</name>
        <dbReference type="ChEBI" id="CHEBI:29105"/>
    </ligand>
</feature>
<keyword evidence="7 8" id="KW-0067">ATP-binding</keyword>
<dbReference type="PROSITE" id="PS00603">
    <property type="entry name" value="TK_CELLULAR_TYPE"/>
    <property type="match status" value="1"/>
</dbReference>
<protein>
    <recommendedName>
        <fullName evidence="2 8">Thymidine kinase</fullName>
        <ecNumber evidence="2 8">2.7.1.21</ecNumber>
    </recommendedName>
</protein>
<keyword evidence="8" id="KW-0963">Cytoplasm</keyword>
<dbReference type="SUPFAM" id="SSF57716">
    <property type="entry name" value="Glucocorticoid receptor-like (DNA-binding domain)"/>
    <property type="match status" value="1"/>
</dbReference>
<dbReference type="PATRIC" id="fig|119224.3.peg.824"/>
<feature type="binding site" evidence="8">
    <location>
        <position position="146"/>
    </location>
    <ligand>
        <name>Zn(2+)</name>
        <dbReference type="ChEBI" id="CHEBI:29105"/>
    </ligand>
</feature>
<dbReference type="PANTHER" id="PTHR11441">
    <property type="entry name" value="THYMIDINE KINASE"/>
    <property type="match status" value="1"/>
</dbReference>